<evidence type="ECO:0000313" key="1">
    <source>
        <dbReference type="EMBL" id="HIS37845.1"/>
    </source>
</evidence>
<organism evidence="1 2">
    <name type="scientific">Candidatus Scatousia excrementigallinarum</name>
    <dbReference type="NCBI Taxonomy" id="2840935"/>
    <lineage>
        <taxon>Bacteria</taxon>
        <taxon>Candidatus Scatousia</taxon>
    </lineage>
</organism>
<dbReference type="AlphaFoldDB" id="A0A9D1F254"/>
<sequence length="237" mass="26314">MSNSLVPYSFTPGAKAKAQEVNANFIALAEKIEENREYTKTQIDETIEKIEASSSESEAKKADKNLGNTSLISNSILEAPNGVVTASENIITVKEGLKVLIPDGFNEDGTIKSITYEVPEDINVTAVNNSYVNCIYVTPDGCGYAQAYLASAEKNFDKRGIVYDISENKSYLYNTDTSDWEPIKAVVVALYTITDNVVTFKEIEKPVRVLSYADRNAVLNWMMPCYKNAVSKVWESW</sequence>
<comment type="caution">
    <text evidence="1">The sequence shown here is derived from an EMBL/GenBank/DDBJ whole genome shotgun (WGS) entry which is preliminary data.</text>
</comment>
<feature type="non-terminal residue" evidence="1">
    <location>
        <position position="237"/>
    </location>
</feature>
<gene>
    <name evidence="1" type="ORF">IAC10_14670</name>
</gene>
<proteinExistence type="predicted"/>
<reference evidence="1" key="2">
    <citation type="journal article" date="2021" name="PeerJ">
        <title>Extensive microbial diversity within the chicken gut microbiome revealed by metagenomics and culture.</title>
        <authorList>
            <person name="Gilroy R."/>
            <person name="Ravi A."/>
            <person name="Getino M."/>
            <person name="Pursley I."/>
            <person name="Horton D.L."/>
            <person name="Alikhan N.F."/>
            <person name="Baker D."/>
            <person name="Gharbi K."/>
            <person name="Hall N."/>
            <person name="Watson M."/>
            <person name="Adriaenssens E.M."/>
            <person name="Foster-Nyarko E."/>
            <person name="Jarju S."/>
            <person name="Secka A."/>
            <person name="Antonio M."/>
            <person name="Oren A."/>
            <person name="Chaudhuri R.R."/>
            <person name="La Ragione R."/>
            <person name="Hildebrand F."/>
            <person name="Pallen M.J."/>
        </authorList>
    </citation>
    <scope>NUCLEOTIDE SEQUENCE</scope>
    <source>
        <strain evidence="1">6276</strain>
    </source>
</reference>
<evidence type="ECO:0000313" key="2">
    <source>
        <dbReference type="Proteomes" id="UP000823928"/>
    </source>
</evidence>
<name>A0A9D1F254_9BACT</name>
<reference evidence="1" key="1">
    <citation type="submission" date="2020-10" db="EMBL/GenBank/DDBJ databases">
        <authorList>
            <person name="Gilroy R."/>
        </authorList>
    </citation>
    <scope>NUCLEOTIDE SEQUENCE</scope>
    <source>
        <strain evidence="1">6276</strain>
    </source>
</reference>
<accession>A0A9D1F254</accession>
<protein>
    <submittedName>
        <fullName evidence="1">Uncharacterized protein</fullName>
    </submittedName>
</protein>
<dbReference type="Proteomes" id="UP000823928">
    <property type="component" value="Unassembled WGS sequence"/>
</dbReference>
<dbReference type="EMBL" id="DVIU01000301">
    <property type="protein sequence ID" value="HIS37845.1"/>
    <property type="molecule type" value="Genomic_DNA"/>
</dbReference>